<dbReference type="RefSeq" id="YP_009052422.1">
    <property type="nucleotide sequence ID" value="NC_024697.1"/>
</dbReference>
<accession>A0A076FGP8</accession>
<evidence type="ECO:0000313" key="1">
    <source>
        <dbReference type="EMBL" id="AII16912.1"/>
    </source>
</evidence>
<organism evidence="1 2">
    <name type="scientific">Aureococcus anophagefferens virus</name>
    <dbReference type="NCBI Taxonomy" id="1474867"/>
    <lineage>
        <taxon>Viruses</taxon>
        <taxon>Varidnaviria</taxon>
        <taxon>Bamfordvirae</taxon>
        <taxon>Nucleocytoviricota</taxon>
        <taxon>Megaviricetes</taxon>
        <taxon>Imitervirales</taxon>
        <taxon>Schizomimiviridae</taxon>
        <taxon>Kratosvirus</taxon>
        <taxon>Kratosvirus quantuckense</taxon>
    </lineage>
</organism>
<protein>
    <recommendedName>
        <fullName evidence="3">BspA family leucine-rich repeat surface protein</fullName>
    </recommendedName>
</protein>
<dbReference type="EMBL" id="KJ645900">
    <property type="protein sequence ID" value="AII16912.1"/>
    <property type="molecule type" value="Genomic_DNA"/>
</dbReference>
<dbReference type="KEGG" id="vg:20041404"/>
<dbReference type="InterPro" id="IPR005046">
    <property type="entry name" value="DUF285"/>
</dbReference>
<dbReference type="Pfam" id="PF03382">
    <property type="entry name" value="DUF285"/>
    <property type="match status" value="1"/>
</dbReference>
<dbReference type="InterPro" id="IPR011889">
    <property type="entry name" value="Liste_lipo_26"/>
</dbReference>
<evidence type="ECO:0000313" key="2">
    <source>
        <dbReference type="Proteomes" id="UP000028667"/>
    </source>
</evidence>
<name>A0A076FGP8_9VIRU</name>
<evidence type="ECO:0008006" key="3">
    <source>
        <dbReference type="Google" id="ProtNLM"/>
    </source>
</evidence>
<dbReference type="GeneID" id="20041404"/>
<proteinExistence type="predicted"/>
<keyword evidence="2" id="KW-1185">Reference proteome</keyword>
<reference evidence="1 2" key="1">
    <citation type="journal article" date="2014" name="Virology">
        <title>Genome of brown tide virus (AaV), the little giant of the Megaviridae, elucidates NCLDV genome expansion and host-virus coevolution.</title>
        <authorList>
            <person name="Moniruzzaman M."/>
            <person name="LeCleir G.R."/>
            <person name="Brown C.M."/>
            <person name="Gobler C.J."/>
            <person name="Bidle K.D."/>
            <person name="Wilson W.H."/>
            <person name="Wilhelm S.W."/>
        </authorList>
    </citation>
    <scope>NUCLEOTIDE SEQUENCE [LARGE SCALE GENOMIC DNA]</scope>
    <source>
        <strain evidence="1">BtV-01</strain>
    </source>
</reference>
<dbReference type="NCBIfam" id="TIGR02167">
    <property type="entry name" value="Liste_lipo_26"/>
    <property type="match status" value="3"/>
</dbReference>
<gene>
    <name evidence="1" type="ORF">AaV_353</name>
</gene>
<dbReference type="Proteomes" id="UP000028667">
    <property type="component" value="Segment"/>
</dbReference>
<dbReference type="OrthoDB" id="834at10501"/>
<sequence length="192" mass="22568">MSYVPEFVALYEINPFIILALDNESIRVAVKDYLEGSMKKDAIIKKYGKMKDWNTTNVTDMNNLFYNCFHFNEDISRWDTSNVTTMYNMFSGAFVFNQPIGKWDTSSVIDMICMFYCASNFNQLLDGWNTSKVTHMDRMFYGANNPNGFNLENAPWYSEWYSENAPWYDPEMYALEMHQRIHHASQVEGHLN</sequence>